<dbReference type="InterPro" id="IPR018724">
    <property type="entry name" value="2OG-Fe_dioxygenase"/>
</dbReference>
<dbReference type="Proteomes" id="UP000483802">
    <property type="component" value="Unassembled WGS sequence"/>
</dbReference>
<dbReference type="Gene3D" id="2.60.120.620">
    <property type="entry name" value="q2cbj1_9rhob like domain"/>
    <property type="match status" value="1"/>
</dbReference>
<proteinExistence type="predicted"/>
<reference evidence="1 2" key="1">
    <citation type="submission" date="2019-11" db="EMBL/GenBank/DDBJ databases">
        <title>Streptomyces typhae sp. nov., a novel endophytic actinomycete isolated from the root of cattail pollen (Typha angustifolia L.).</title>
        <authorList>
            <person name="Peng C."/>
        </authorList>
    </citation>
    <scope>NUCLEOTIDE SEQUENCE [LARGE SCALE GENOMIC DNA]</scope>
    <source>
        <strain evidence="2">p1417</strain>
    </source>
</reference>
<dbReference type="RefSeq" id="WP_157165469.1">
    <property type="nucleotide sequence ID" value="NZ_WPNZ01000005.1"/>
</dbReference>
<organism evidence="1 2">
    <name type="scientific">Streptomyces typhae</name>
    <dbReference type="NCBI Taxonomy" id="2681492"/>
    <lineage>
        <taxon>Bacteria</taxon>
        <taxon>Bacillati</taxon>
        <taxon>Actinomycetota</taxon>
        <taxon>Actinomycetes</taxon>
        <taxon>Kitasatosporales</taxon>
        <taxon>Streptomycetaceae</taxon>
        <taxon>Streptomyces</taxon>
    </lineage>
</organism>
<dbReference type="GO" id="GO:0051213">
    <property type="term" value="F:dioxygenase activity"/>
    <property type="evidence" value="ECO:0007669"/>
    <property type="project" value="InterPro"/>
</dbReference>
<evidence type="ECO:0000313" key="2">
    <source>
        <dbReference type="Proteomes" id="UP000483802"/>
    </source>
</evidence>
<comment type="caution">
    <text evidence="1">The sequence shown here is derived from an EMBL/GenBank/DDBJ whole genome shotgun (WGS) entry which is preliminary data.</text>
</comment>
<dbReference type="EMBL" id="WPNZ01000005">
    <property type="protein sequence ID" value="MVO85449.1"/>
    <property type="molecule type" value="Genomic_DNA"/>
</dbReference>
<sequence length="240" mass="25978">MRQVRQPVHDARRALASTGACLLEPPAVAQCLGVDETVWGAFAAHWEELAPDAYAARSGTRRLRRYGHLCLSREGTIDAKPHVAFVQPEESNPLYVDVDRHFEPLTDAFMGEPVLAALIRMLGQVAVCLEDADAWDVKVHPFRVVAETGSEGQPTPEGRHRDGVTLVTSLLIDRVNATGGESTVYAPDGTELTSTTLDTPGTLLLNDDRATLHGVSPIHPLDAARPARRDVLVTTLAPRG</sequence>
<accession>A0A6L6WV71</accession>
<keyword evidence="2" id="KW-1185">Reference proteome</keyword>
<evidence type="ECO:0008006" key="3">
    <source>
        <dbReference type="Google" id="ProtNLM"/>
    </source>
</evidence>
<evidence type="ECO:0000313" key="1">
    <source>
        <dbReference type="EMBL" id="MVO85449.1"/>
    </source>
</evidence>
<dbReference type="AlphaFoldDB" id="A0A6L6WV71"/>
<dbReference type="Pfam" id="PF10014">
    <property type="entry name" value="2OG-Fe_Oxy_2"/>
    <property type="match status" value="1"/>
</dbReference>
<name>A0A6L6WV71_9ACTN</name>
<gene>
    <name evidence="1" type="ORF">GPA10_11965</name>
</gene>
<protein>
    <recommendedName>
        <fullName evidence="3">2OG-Fe dioxygenase family protein</fullName>
    </recommendedName>
</protein>